<comment type="caution">
    <text evidence="1">The sequence shown here is derived from an EMBL/GenBank/DDBJ whole genome shotgun (WGS) entry which is preliminary data.</text>
</comment>
<sequence length="214" mass="22055">MKILSIHKKSPIMKKMNKSRRVVGAAIALAAAIAVTGCSKSPNDTAQPAADAQQPAAAAAAPEVEGISAPIPQDQVGAQYAVSAEPVLVRNGEILKVVVNVTNTGKVAVNSKGKMPVNLAISLVDGAGAMVKQEFVRATLPPQGIPAGGSADVVAEVPAQAVAGNTLRFGLVQEAVAWYSDYKIQPLDYGPFNSCEDQGKPTLCGKDGKPLTMQ</sequence>
<dbReference type="Proteomes" id="UP000587508">
    <property type="component" value="Unassembled WGS sequence"/>
</dbReference>
<proteinExistence type="predicted"/>
<dbReference type="EMBL" id="CAJDKC010000005">
    <property type="protein sequence ID" value="CAD0361981.1"/>
    <property type="molecule type" value="Genomic_DNA"/>
</dbReference>
<evidence type="ECO:0000313" key="2">
    <source>
        <dbReference type="Proteomes" id="UP000587508"/>
    </source>
</evidence>
<dbReference type="EMBL" id="CAJDKC010000005">
    <property type="protein sequence ID" value="CAD0361986.1"/>
    <property type="molecule type" value="Genomic_DNA"/>
</dbReference>
<evidence type="ECO:0008006" key="3">
    <source>
        <dbReference type="Google" id="ProtNLM"/>
    </source>
</evidence>
<dbReference type="AlphaFoldDB" id="A0A6V7FEJ8"/>
<evidence type="ECO:0000313" key="1">
    <source>
        <dbReference type="EMBL" id="CAD0361981.1"/>
    </source>
</evidence>
<accession>A0A6V7FEJ8</accession>
<organism evidence="1 2">
    <name type="scientific">Xanthomonas hortorum pv. carotae</name>
    <dbReference type="NCBI Taxonomy" id="487904"/>
    <lineage>
        <taxon>Bacteria</taxon>
        <taxon>Pseudomonadati</taxon>
        <taxon>Pseudomonadota</taxon>
        <taxon>Gammaproteobacteria</taxon>
        <taxon>Lysobacterales</taxon>
        <taxon>Lysobacteraceae</taxon>
        <taxon>Xanthomonas</taxon>
    </lineage>
</organism>
<dbReference type="RefSeq" id="WP_023902506.1">
    <property type="nucleotide sequence ID" value="NZ_CAJDKC010000005.1"/>
</dbReference>
<reference evidence="1 2" key="1">
    <citation type="submission" date="2020-07" db="EMBL/GenBank/DDBJ databases">
        <authorList>
            <person name="Pothier F. J."/>
        </authorList>
    </citation>
    <scope>NUCLEOTIDE SEQUENCE [LARGE SCALE GENOMIC DNA]</scope>
    <source>
        <strain evidence="1 2">CFBP 7900</strain>
    </source>
</reference>
<protein>
    <recommendedName>
        <fullName evidence="3">Membrane protein WxcE</fullName>
    </recommendedName>
</protein>
<name>A0A6V7FEJ8_9XANT</name>
<gene>
    <name evidence="1" type="ORF">CFBP7900_37050</name>
</gene>